<dbReference type="EMBL" id="GQ202541">
    <property type="protein sequence ID" value="ADD73717.1"/>
    <property type="molecule type" value="Genomic_DNA"/>
</dbReference>
<evidence type="ECO:0000313" key="4">
    <source>
        <dbReference type="Proteomes" id="UP000203822"/>
    </source>
</evidence>
<protein>
    <submittedName>
        <fullName evidence="3">ORF8</fullName>
    </submittedName>
</protein>
<feature type="compositionally biased region" description="Low complexity" evidence="1">
    <location>
        <begin position="92"/>
        <end position="122"/>
    </location>
</feature>
<organism evidence="3 4">
    <name type="scientific">Lymantria xylina multiple nucleopolyhedrovirus</name>
    <dbReference type="NCBI Taxonomy" id="2847840"/>
    <lineage>
        <taxon>Viruses</taxon>
        <taxon>Viruses incertae sedis</taxon>
        <taxon>Naldaviricetes</taxon>
        <taxon>Lefavirales</taxon>
        <taxon>Baculoviridae</taxon>
        <taxon>Alphabaculovirus</taxon>
        <taxon>Alphabaculovirus lyxylinae</taxon>
        <taxon>Lymantria xylina nucleopolyhedrovirus</taxon>
    </lineage>
</organism>
<dbReference type="KEGG" id="vg:8919455"/>
<evidence type="ECO:0000256" key="2">
    <source>
        <dbReference type="SAM" id="Phobius"/>
    </source>
</evidence>
<keyword evidence="2" id="KW-1133">Transmembrane helix</keyword>
<sequence>MSQKFNPYSVSAASSRNGSCLIASECSFVGYNLRPRQRATPLPDRPQQEAAPLLEEPRQLNTPLPEEPRQLNTPLPERRKSSNLRCLVTPERSCSGPRSPSWPRSPSEPANRSLSRTRSLSRNFSKSRSTSVQRTLEDRSPSPAKRCNTELDSQISLLKMNLLKLSLFNDKLEELNDFVNTETEKIRHNEGTCEELEKLRRYFKNYYTFEFPNLIAFKQDDRITELANWCQYICSKCEALENDPIFTYSVFRVMFIDIFITTVNVYVQKLKYVR</sequence>
<dbReference type="Proteomes" id="UP000203822">
    <property type="component" value="Segment"/>
</dbReference>
<feature type="compositionally biased region" description="Polar residues" evidence="1">
    <location>
        <begin position="123"/>
        <end position="134"/>
    </location>
</feature>
<dbReference type="GeneID" id="8919455"/>
<name>D4N245_9ABAC</name>
<feature type="transmembrane region" description="Helical" evidence="2">
    <location>
        <begin position="245"/>
        <end position="267"/>
    </location>
</feature>
<keyword evidence="2" id="KW-0472">Membrane</keyword>
<evidence type="ECO:0000256" key="1">
    <source>
        <dbReference type="SAM" id="MobiDB-lite"/>
    </source>
</evidence>
<keyword evidence="2" id="KW-0812">Transmembrane</keyword>
<keyword evidence="4" id="KW-1185">Reference proteome</keyword>
<dbReference type="RefSeq" id="YP_003517748.1">
    <property type="nucleotide sequence ID" value="NC_013953.1"/>
</dbReference>
<reference evidence="3 4" key="1">
    <citation type="journal article" date="2010" name="BMC Genomics">
        <title>Genomic sequencing and analyses of Lymantria xylina multiple nucleopolyhedrovirus.</title>
        <authorList>
            <person name="Nai Y.S."/>
            <person name="Wu C.Y."/>
            <person name="Wang T.C."/>
            <person name="Chen Y.R."/>
            <person name="Lau W.H."/>
            <person name="Lo C.F."/>
            <person name="Tsai M.F."/>
            <person name="Wang C.H."/>
        </authorList>
    </citation>
    <scope>NUCLEOTIDE SEQUENCE [LARGE SCALE GENOMIC DNA]</scope>
    <source>
        <strain evidence="3">LyxyMNPV-5</strain>
    </source>
</reference>
<feature type="region of interest" description="Disordered" evidence="1">
    <location>
        <begin position="36"/>
        <end position="147"/>
    </location>
</feature>
<proteinExistence type="predicted"/>
<accession>D4N245</accession>
<evidence type="ECO:0000313" key="3">
    <source>
        <dbReference type="EMBL" id="ADD73717.1"/>
    </source>
</evidence>